<comment type="function">
    <text evidence="1">Involved in peroxisome biogenesis.</text>
</comment>
<accession>A0A871RFK3</accession>
<evidence type="ECO:0000256" key="4">
    <source>
        <dbReference type="ARBA" id="ARBA00018967"/>
    </source>
</evidence>
<dbReference type="Pfam" id="PF12827">
    <property type="entry name" value="Peroxin-22"/>
    <property type="match status" value="1"/>
</dbReference>
<dbReference type="AlphaFoldDB" id="A0A871RFK3"/>
<evidence type="ECO:0000256" key="7">
    <source>
        <dbReference type="ARBA" id="ARBA00022989"/>
    </source>
</evidence>
<evidence type="ECO:0000256" key="5">
    <source>
        <dbReference type="ARBA" id="ARBA00022593"/>
    </source>
</evidence>
<evidence type="ECO:0000256" key="2">
    <source>
        <dbReference type="ARBA" id="ARBA00004549"/>
    </source>
</evidence>
<evidence type="ECO:0000256" key="8">
    <source>
        <dbReference type="ARBA" id="ARBA00023136"/>
    </source>
</evidence>
<evidence type="ECO:0000256" key="9">
    <source>
        <dbReference type="ARBA" id="ARBA00023140"/>
    </source>
</evidence>
<dbReference type="Gene3D" id="3.40.50.11730">
    <property type="entry name" value="Peroxisome assembly protein 22"/>
    <property type="match status" value="1"/>
</dbReference>
<protein>
    <recommendedName>
        <fullName evidence="4">Peroxisome assembly protein 22</fullName>
    </recommendedName>
</protein>
<keyword evidence="5" id="KW-0962">Peroxisome biogenesis</keyword>
<dbReference type="Proteomes" id="UP000663131">
    <property type="component" value="Chromosome 8"/>
</dbReference>
<organism evidence="11 12">
    <name type="scientific">Dekkera bruxellensis</name>
    <name type="common">Brettanomyces custersii</name>
    <dbReference type="NCBI Taxonomy" id="5007"/>
    <lineage>
        <taxon>Eukaryota</taxon>
        <taxon>Fungi</taxon>
        <taxon>Dikarya</taxon>
        <taxon>Ascomycota</taxon>
        <taxon>Saccharomycotina</taxon>
        <taxon>Pichiomycetes</taxon>
        <taxon>Pichiales</taxon>
        <taxon>Pichiaceae</taxon>
        <taxon>Brettanomyces</taxon>
    </lineage>
</organism>
<dbReference type="GO" id="GO:0007031">
    <property type="term" value="P:peroxisome organization"/>
    <property type="evidence" value="ECO:0007669"/>
    <property type="project" value="UniProtKB-KW"/>
</dbReference>
<reference evidence="11" key="1">
    <citation type="submission" date="2020-10" db="EMBL/GenBank/DDBJ databases">
        <authorList>
            <person name="Palmer J.M."/>
        </authorList>
    </citation>
    <scope>NUCLEOTIDE SEQUENCE</scope>
    <source>
        <strain evidence="11">UCD 2041</strain>
    </source>
</reference>
<dbReference type="KEGG" id="bbrx:BRETT_000574"/>
<evidence type="ECO:0000313" key="11">
    <source>
        <dbReference type="EMBL" id="QOU20860.1"/>
    </source>
</evidence>
<dbReference type="RefSeq" id="XP_041137353.1">
    <property type="nucleotide sequence ID" value="XM_041279139.1"/>
</dbReference>
<dbReference type="GO" id="GO:0005778">
    <property type="term" value="C:peroxisomal membrane"/>
    <property type="evidence" value="ECO:0007669"/>
    <property type="project" value="UniProtKB-SubCell"/>
</dbReference>
<dbReference type="EMBL" id="CP063136">
    <property type="protein sequence ID" value="QOU20860.1"/>
    <property type="molecule type" value="Genomic_DNA"/>
</dbReference>
<dbReference type="InterPro" id="IPR038613">
    <property type="entry name" value="Peroxin-22_C_sf"/>
</dbReference>
<feature type="transmembrane region" description="Helical" evidence="10">
    <location>
        <begin position="12"/>
        <end position="32"/>
    </location>
</feature>
<keyword evidence="8 10" id="KW-0472">Membrane</keyword>
<dbReference type="InterPro" id="IPR024359">
    <property type="entry name" value="Peroxin-22"/>
</dbReference>
<keyword evidence="6 10" id="KW-0812">Transmembrane</keyword>
<evidence type="ECO:0000256" key="10">
    <source>
        <dbReference type="SAM" id="Phobius"/>
    </source>
</evidence>
<evidence type="ECO:0000256" key="1">
    <source>
        <dbReference type="ARBA" id="ARBA00003659"/>
    </source>
</evidence>
<reference evidence="11" key="2">
    <citation type="journal article" name="BMC Genomics">
        <title>New genome assemblies reveal patterns of domestication and adaptation across Brettanomyces (Dekkera) species.</title>
        <authorList>
            <person name="Roach M.J."/>
            <person name="Borneman A.R."/>
        </authorList>
    </citation>
    <scope>NUCLEOTIDE SEQUENCE</scope>
    <source>
        <strain evidence="11">UCD 2041</strain>
    </source>
</reference>
<evidence type="ECO:0000313" key="12">
    <source>
        <dbReference type="Proteomes" id="UP000663131"/>
    </source>
</evidence>
<sequence length="190" mass="22098">MTKKQSNKSTLFRAVTSIVIIGSAIYTAYQLWNSQQSDDDIREGNSFQDETNGGEISLKKKLPRNTKITLVVTQGTLKSIKEHNNIGEQCIDIQQYLRYYPGLTLILYPGININDLRTYFEIDDSLLHRIIPTTKEESIFHVAKQLDSFINLFNFDDFEMHFDIIVQKFHIDDFLKNLTDMKNCLFTDFI</sequence>
<proteinExistence type="inferred from homology"/>
<evidence type="ECO:0000256" key="3">
    <source>
        <dbReference type="ARBA" id="ARBA00009642"/>
    </source>
</evidence>
<evidence type="ECO:0000256" key="6">
    <source>
        <dbReference type="ARBA" id="ARBA00022692"/>
    </source>
</evidence>
<gene>
    <name evidence="11" type="ORF">BRETT_000574</name>
</gene>
<name>A0A871RFK3_DEKBR</name>
<comment type="similarity">
    <text evidence="3">Belongs to the peroxin-22 family.</text>
</comment>
<dbReference type="OrthoDB" id="3989258at2759"/>
<dbReference type="GeneID" id="64572499"/>
<comment type="subcellular location">
    <subcellularLocation>
        <location evidence="2">Peroxisome membrane</location>
        <topology evidence="2">Single-pass membrane protein</topology>
    </subcellularLocation>
</comment>
<keyword evidence="7 10" id="KW-1133">Transmembrane helix</keyword>
<keyword evidence="9" id="KW-0576">Peroxisome</keyword>